<comment type="caution">
    <text evidence="2">The sequence shown here is derived from an EMBL/GenBank/DDBJ whole genome shotgun (WGS) entry which is preliminary data.</text>
</comment>
<reference evidence="2 3" key="1">
    <citation type="submission" date="2020-01" db="EMBL/GenBank/DDBJ databases">
        <title>Genomes assembled from Gulf of Kutch pelagic sediment metagenomes.</title>
        <authorList>
            <person name="Chandrashekar M."/>
            <person name="Mahajan M.S."/>
            <person name="Dave K.J."/>
            <person name="Vatsa P."/>
            <person name="Nathani N.M."/>
        </authorList>
    </citation>
    <scope>NUCLEOTIDE SEQUENCE [LARGE SCALE GENOMIC DNA]</scope>
    <source>
        <strain evidence="2">KS3-K002</strain>
    </source>
</reference>
<sequence length="172" mass="18914">MADDKQTTLISKMSAHNTAQLKAFFQGSVIEGDWELTYTSSHSGCMVAIPAKGGGEMRLLVAARFDEEQPYLDLQVRSPDGDGNAAKEDDDDDGAMMERISARNTARLKAFFDGSDVSNDRQLIFAASYNGCIISLPADGGGQMRLRIAAKYRDEYPYVELRAQRMGGEEDE</sequence>
<gene>
    <name evidence="2" type="ORF">GWO12_08405</name>
</gene>
<proteinExistence type="predicted"/>
<feature type="region of interest" description="Disordered" evidence="1">
    <location>
        <begin position="74"/>
        <end position="95"/>
    </location>
</feature>
<dbReference type="Proteomes" id="UP000702544">
    <property type="component" value="Unassembled WGS sequence"/>
</dbReference>
<evidence type="ECO:0000313" key="2">
    <source>
        <dbReference type="EMBL" id="NIR75117.1"/>
    </source>
</evidence>
<dbReference type="EMBL" id="JAACAK010000063">
    <property type="protein sequence ID" value="NIR75117.1"/>
    <property type="molecule type" value="Genomic_DNA"/>
</dbReference>
<protein>
    <submittedName>
        <fullName evidence="2">Uncharacterized protein</fullName>
    </submittedName>
</protein>
<dbReference type="AlphaFoldDB" id="A0AAE4Z9G7"/>
<evidence type="ECO:0000313" key="3">
    <source>
        <dbReference type="Proteomes" id="UP000702544"/>
    </source>
</evidence>
<organism evidence="2 3">
    <name type="scientific">Candidatus Kutchimonas denitrificans</name>
    <dbReference type="NCBI Taxonomy" id="3056748"/>
    <lineage>
        <taxon>Bacteria</taxon>
        <taxon>Pseudomonadati</taxon>
        <taxon>Gemmatimonadota</taxon>
        <taxon>Gemmatimonadia</taxon>
        <taxon>Candidatus Palauibacterales</taxon>
        <taxon>Candidatus Palauibacteraceae</taxon>
        <taxon>Candidatus Kutchimonas</taxon>
    </lineage>
</organism>
<name>A0AAE4Z9G7_9BACT</name>
<evidence type="ECO:0000256" key="1">
    <source>
        <dbReference type="SAM" id="MobiDB-lite"/>
    </source>
</evidence>
<accession>A0AAE4Z9G7</accession>